<evidence type="ECO:0000313" key="2">
    <source>
        <dbReference type="WBParaSite" id="nRc.2.0.1.t24261-RA"/>
    </source>
</evidence>
<dbReference type="Proteomes" id="UP000887565">
    <property type="component" value="Unplaced"/>
</dbReference>
<reference evidence="2" key="1">
    <citation type="submission" date="2022-11" db="UniProtKB">
        <authorList>
            <consortium name="WormBaseParasite"/>
        </authorList>
    </citation>
    <scope>IDENTIFICATION</scope>
</reference>
<accession>A0A915JFD2</accession>
<name>A0A915JFD2_ROMCU</name>
<protein>
    <submittedName>
        <fullName evidence="2">Uncharacterized protein</fullName>
    </submittedName>
</protein>
<proteinExistence type="predicted"/>
<sequence length="95" mass="10581">CQDPEIFLALCAGKTQDDGSNKNRSCILQCTILLCQKDMNSSGIFEENTCENTRRCGTAKQLAFLTAFSSLITIFYREFDPCRIFSDQTSGVSYG</sequence>
<evidence type="ECO:0000313" key="1">
    <source>
        <dbReference type="Proteomes" id="UP000887565"/>
    </source>
</evidence>
<keyword evidence="1" id="KW-1185">Reference proteome</keyword>
<dbReference type="AlphaFoldDB" id="A0A915JFD2"/>
<dbReference type="WBParaSite" id="nRc.2.0.1.t24261-RA">
    <property type="protein sequence ID" value="nRc.2.0.1.t24261-RA"/>
    <property type="gene ID" value="nRc.2.0.1.g24261"/>
</dbReference>
<organism evidence="1 2">
    <name type="scientific">Romanomermis culicivorax</name>
    <name type="common">Nematode worm</name>
    <dbReference type="NCBI Taxonomy" id="13658"/>
    <lineage>
        <taxon>Eukaryota</taxon>
        <taxon>Metazoa</taxon>
        <taxon>Ecdysozoa</taxon>
        <taxon>Nematoda</taxon>
        <taxon>Enoplea</taxon>
        <taxon>Dorylaimia</taxon>
        <taxon>Mermithida</taxon>
        <taxon>Mermithoidea</taxon>
        <taxon>Mermithidae</taxon>
        <taxon>Romanomermis</taxon>
    </lineage>
</organism>